<evidence type="ECO:0000313" key="2">
    <source>
        <dbReference type="Proteomes" id="UP000001880"/>
    </source>
</evidence>
<dbReference type="STRING" id="502025.Hoch_0493"/>
<name>D0LK99_HALO1</name>
<keyword evidence="2" id="KW-1185">Reference proteome</keyword>
<dbReference type="AlphaFoldDB" id="D0LK99"/>
<reference evidence="1 2" key="1">
    <citation type="journal article" date="2010" name="Stand. Genomic Sci.">
        <title>Complete genome sequence of Haliangium ochraceum type strain (SMP-2).</title>
        <authorList>
            <consortium name="US DOE Joint Genome Institute (JGI-PGF)"/>
            <person name="Ivanova N."/>
            <person name="Daum C."/>
            <person name="Lang E."/>
            <person name="Abt B."/>
            <person name="Kopitz M."/>
            <person name="Saunders E."/>
            <person name="Lapidus A."/>
            <person name="Lucas S."/>
            <person name="Glavina Del Rio T."/>
            <person name="Nolan M."/>
            <person name="Tice H."/>
            <person name="Copeland A."/>
            <person name="Cheng J.F."/>
            <person name="Chen F."/>
            <person name="Bruce D."/>
            <person name="Goodwin L."/>
            <person name="Pitluck S."/>
            <person name="Mavromatis K."/>
            <person name="Pati A."/>
            <person name="Mikhailova N."/>
            <person name="Chen A."/>
            <person name="Palaniappan K."/>
            <person name="Land M."/>
            <person name="Hauser L."/>
            <person name="Chang Y.J."/>
            <person name="Jeffries C.D."/>
            <person name="Detter J.C."/>
            <person name="Brettin T."/>
            <person name="Rohde M."/>
            <person name="Goker M."/>
            <person name="Bristow J."/>
            <person name="Markowitz V."/>
            <person name="Eisen J.A."/>
            <person name="Hugenholtz P."/>
            <person name="Kyrpides N.C."/>
            <person name="Klenk H.P."/>
        </authorList>
    </citation>
    <scope>NUCLEOTIDE SEQUENCE [LARGE SCALE GENOMIC DNA]</scope>
    <source>
        <strain evidence="2">DSM 14365 / CIP 107738 / JCM 11303 / AJ 13395 / SMP-2</strain>
    </source>
</reference>
<protein>
    <submittedName>
        <fullName evidence="1">Uncharacterized protein</fullName>
    </submittedName>
</protein>
<dbReference type="HOGENOM" id="CLU_1693056_0_0_7"/>
<evidence type="ECO:0000313" key="1">
    <source>
        <dbReference type="EMBL" id="ACY13133.1"/>
    </source>
</evidence>
<sequence>MQLSERVISSTTTRPDADIGWFAARQPAVLRFLEDRLVHAGRLWDHDAYAVALDAAQRLAAMFEEALGVPAQRISHALLERAEEAVLSEGQRAAAGAAARDGLAARQPALMVWLARLTAEPAVPLSVDETRALGLALAAVAYAFDEVASGRPVSA</sequence>
<dbReference type="RefSeq" id="WP_012825760.1">
    <property type="nucleotide sequence ID" value="NC_013440.1"/>
</dbReference>
<organism evidence="1 2">
    <name type="scientific">Haliangium ochraceum (strain DSM 14365 / JCM 11303 / SMP-2)</name>
    <dbReference type="NCBI Taxonomy" id="502025"/>
    <lineage>
        <taxon>Bacteria</taxon>
        <taxon>Pseudomonadati</taxon>
        <taxon>Myxococcota</taxon>
        <taxon>Polyangia</taxon>
        <taxon>Haliangiales</taxon>
        <taxon>Kofleriaceae</taxon>
        <taxon>Haliangium</taxon>
    </lineage>
</organism>
<dbReference type="EMBL" id="CP001804">
    <property type="protein sequence ID" value="ACY13133.1"/>
    <property type="molecule type" value="Genomic_DNA"/>
</dbReference>
<proteinExistence type="predicted"/>
<dbReference type="KEGG" id="hoh:Hoch_0493"/>
<dbReference type="Proteomes" id="UP000001880">
    <property type="component" value="Chromosome"/>
</dbReference>
<accession>D0LK99</accession>
<gene>
    <name evidence="1" type="ordered locus">Hoch_0493</name>
</gene>